<dbReference type="EMBL" id="CP026604">
    <property type="protein sequence ID" value="AWB68124.1"/>
    <property type="molecule type" value="Genomic_DNA"/>
</dbReference>
<evidence type="ECO:0000313" key="4">
    <source>
        <dbReference type="Proteomes" id="UP000244441"/>
    </source>
</evidence>
<dbReference type="RefSeq" id="WP_108604189.1">
    <property type="nucleotide sequence ID" value="NZ_CP026604.1"/>
</dbReference>
<protein>
    <submittedName>
        <fullName evidence="3">Uncharacterized protein</fullName>
    </submittedName>
</protein>
<keyword evidence="2" id="KW-1133">Transmembrane helix</keyword>
<keyword evidence="2" id="KW-0472">Membrane</keyword>
<reference evidence="3 4" key="1">
    <citation type="submission" date="2018-01" db="EMBL/GenBank/DDBJ databases">
        <title>Genome sequence of a Cantenovulum-like bacteria.</title>
        <authorList>
            <person name="Tan W.R."/>
            <person name="Lau N.-S."/>
            <person name="Go F."/>
            <person name="Amirul A.-A.A."/>
        </authorList>
    </citation>
    <scope>NUCLEOTIDE SEQUENCE [LARGE SCALE GENOMIC DNA]</scope>
    <source>
        <strain evidence="3 4">CCB-QB4</strain>
    </source>
</reference>
<dbReference type="Proteomes" id="UP000244441">
    <property type="component" value="Chromosome"/>
</dbReference>
<evidence type="ECO:0000313" key="3">
    <source>
        <dbReference type="EMBL" id="AWB68124.1"/>
    </source>
</evidence>
<evidence type="ECO:0000256" key="2">
    <source>
        <dbReference type="SAM" id="Phobius"/>
    </source>
</evidence>
<gene>
    <name evidence="3" type="ORF">C2869_17625</name>
</gene>
<feature type="compositionally biased region" description="Basic and acidic residues" evidence="1">
    <location>
        <begin position="1"/>
        <end position="16"/>
    </location>
</feature>
<name>A0A2S0VV70_9ALTE</name>
<dbReference type="AlphaFoldDB" id="A0A2S0VV70"/>
<feature type="region of interest" description="Disordered" evidence="1">
    <location>
        <begin position="1"/>
        <end position="25"/>
    </location>
</feature>
<feature type="transmembrane region" description="Helical" evidence="2">
    <location>
        <begin position="38"/>
        <end position="58"/>
    </location>
</feature>
<dbReference type="KEGG" id="cate:C2869_17625"/>
<sequence>MSRDNKEKTKSTDAKAKSTASSGKKQEGGVVRFFLKSVYWMITVGVILGIAYLALGVWETLSANM</sequence>
<keyword evidence="4" id="KW-1185">Reference proteome</keyword>
<organism evidence="3 4">
    <name type="scientific">Saccharobesus litoralis</name>
    <dbReference type="NCBI Taxonomy" id="2172099"/>
    <lineage>
        <taxon>Bacteria</taxon>
        <taxon>Pseudomonadati</taxon>
        <taxon>Pseudomonadota</taxon>
        <taxon>Gammaproteobacteria</taxon>
        <taxon>Alteromonadales</taxon>
        <taxon>Alteromonadaceae</taxon>
        <taxon>Saccharobesus</taxon>
    </lineage>
</organism>
<evidence type="ECO:0000256" key="1">
    <source>
        <dbReference type="SAM" id="MobiDB-lite"/>
    </source>
</evidence>
<accession>A0A2S0VV70</accession>
<keyword evidence="2" id="KW-0812">Transmembrane</keyword>
<proteinExistence type="predicted"/>